<keyword evidence="3" id="KW-0813">Transport</keyword>
<dbReference type="Pfam" id="PF00060">
    <property type="entry name" value="Lig_chan"/>
    <property type="match status" value="1"/>
</dbReference>
<dbReference type="Gene3D" id="1.10.287.70">
    <property type="match status" value="1"/>
</dbReference>
<evidence type="ECO:0000256" key="11">
    <source>
        <dbReference type="ARBA" id="ARBA00023286"/>
    </source>
</evidence>
<feature type="domain" description="Ionotropic glutamate receptor C-terminal" evidence="14">
    <location>
        <begin position="5"/>
        <end position="342"/>
    </location>
</feature>
<evidence type="ECO:0000256" key="6">
    <source>
        <dbReference type="ARBA" id="ARBA00022989"/>
    </source>
</evidence>
<keyword evidence="6 13" id="KW-1133">Transmembrane helix</keyword>
<evidence type="ECO:0000256" key="13">
    <source>
        <dbReference type="SAM" id="Phobius"/>
    </source>
</evidence>
<feature type="transmembrane region" description="Helical" evidence="13">
    <location>
        <begin position="111"/>
        <end position="135"/>
    </location>
</feature>
<dbReference type="Pfam" id="PF10613">
    <property type="entry name" value="Lig_chan-Glu_bd"/>
    <property type="match status" value="1"/>
</dbReference>
<evidence type="ECO:0000256" key="2">
    <source>
        <dbReference type="ARBA" id="ARBA00008685"/>
    </source>
</evidence>
<keyword evidence="9 15" id="KW-0675">Receptor</keyword>
<dbReference type="GO" id="GO:0005886">
    <property type="term" value="C:plasma membrane"/>
    <property type="evidence" value="ECO:0007669"/>
    <property type="project" value="UniProtKB-SubCell"/>
</dbReference>
<dbReference type="GO" id="GO:0050906">
    <property type="term" value="P:detection of stimulus involved in sensory perception"/>
    <property type="evidence" value="ECO:0007669"/>
    <property type="project" value="UniProtKB-ARBA"/>
</dbReference>
<evidence type="ECO:0000256" key="8">
    <source>
        <dbReference type="ARBA" id="ARBA00023136"/>
    </source>
</evidence>
<dbReference type="AlphaFoldDB" id="A0A8X6J691"/>
<keyword evidence="11" id="KW-1071">Ligand-gated ion channel</keyword>
<dbReference type="GO" id="GO:0015276">
    <property type="term" value="F:ligand-gated monoatomic ion channel activity"/>
    <property type="evidence" value="ECO:0007669"/>
    <property type="project" value="InterPro"/>
</dbReference>
<organism evidence="15 16">
    <name type="scientific">Trichonephila inaurata madagascariensis</name>
    <dbReference type="NCBI Taxonomy" id="2747483"/>
    <lineage>
        <taxon>Eukaryota</taxon>
        <taxon>Metazoa</taxon>
        <taxon>Ecdysozoa</taxon>
        <taxon>Arthropoda</taxon>
        <taxon>Chelicerata</taxon>
        <taxon>Arachnida</taxon>
        <taxon>Araneae</taxon>
        <taxon>Araneomorphae</taxon>
        <taxon>Entelegynae</taxon>
        <taxon>Araneoidea</taxon>
        <taxon>Nephilidae</taxon>
        <taxon>Trichonephila</taxon>
        <taxon>Trichonephila inaurata</taxon>
    </lineage>
</organism>
<evidence type="ECO:0000313" key="16">
    <source>
        <dbReference type="Proteomes" id="UP000886998"/>
    </source>
</evidence>
<dbReference type="InterPro" id="IPR019594">
    <property type="entry name" value="Glu/Gly-bd"/>
</dbReference>
<keyword evidence="7" id="KW-0406">Ion transport</keyword>
<dbReference type="Gene3D" id="3.40.190.10">
    <property type="entry name" value="Periplasmic binding protein-like II"/>
    <property type="match status" value="1"/>
</dbReference>
<evidence type="ECO:0000256" key="4">
    <source>
        <dbReference type="ARBA" id="ARBA00022475"/>
    </source>
</evidence>
<evidence type="ECO:0000256" key="3">
    <source>
        <dbReference type="ARBA" id="ARBA00022448"/>
    </source>
</evidence>
<dbReference type="PANTHER" id="PTHR42643">
    <property type="entry name" value="IONOTROPIC RECEPTOR 20A-RELATED"/>
    <property type="match status" value="1"/>
</dbReference>
<gene>
    <name evidence="15" type="primary">Grid1_0</name>
    <name evidence="15" type="ORF">TNIN_408121</name>
</gene>
<protein>
    <submittedName>
        <fullName evidence="15">Glutamate receptor ionotropic, delta-1</fullName>
    </submittedName>
</protein>
<keyword evidence="5 13" id="KW-0812">Transmembrane</keyword>
<dbReference type="OrthoDB" id="6348242at2759"/>
<evidence type="ECO:0000256" key="7">
    <source>
        <dbReference type="ARBA" id="ARBA00023065"/>
    </source>
</evidence>
<sequence>MNRGRRRHPAKKSFDTLVPFSKPIKNHNNTSLDIIFRYELKRPPDQSWGGFNGKEWTGMIRMLVKNQADAALSGMTVTYDRYSAVHFSIPYAFDRITFVTKKPSRKPKTWAIFWPYTLQVWVFLALSVLMVSVLMTLLRNAFKSPKSYKEQLTETALYMFQALLSQGYYNASEIRCRILMAFWWIFCITVVAGYNGSLMSFMAHPGYNPSLDTVSQLVSAIRNRNFAVGTIQNSADYTVFRDSKQEDLHIILQSMNSDPRNLVSHDVDGLAECLMRDYAYVGGELTVRADIWDPKLFLFAKDSFLQYGYAIAFAPDFNHIDLFNHKIRQLQEGGIIVKWMEDIIEQQQFRGTMKVDKSDEDEGKMHVLNVDDVQGAFAILSIGLTIASLVCTAEYQIHM</sequence>
<keyword evidence="10" id="KW-0325">Glycoprotein</keyword>
<feature type="transmembrane region" description="Helical" evidence="13">
    <location>
        <begin position="178"/>
        <end position="203"/>
    </location>
</feature>
<evidence type="ECO:0000256" key="5">
    <source>
        <dbReference type="ARBA" id="ARBA00022692"/>
    </source>
</evidence>
<evidence type="ECO:0000259" key="14">
    <source>
        <dbReference type="SMART" id="SM00079"/>
    </source>
</evidence>
<dbReference type="InterPro" id="IPR052192">
    <property type="entry name" value="Insect_Ionotropic_Sensory_Rcpt"/>
</dbReference>
<keyword evidence="4" id="KW-1003">Cell membrane</keyword>
<dbReference type="Proteomes" id="UP000886998">
    <property type="component" value="Unassembled WGS sequence"/>
</dbReference>
<evidence type="ECO:0000256" key="9">
    <source>
        <dbReference type="ARBA" id="ARBA00023170"/>
    </source>
</evidence>
<dbReference type="InterPro" id="IPR001320">
    <property type="entry name" value="Iontro_rcpt_C"/>
</dbReference>
<keyword evidence="8 13" id="KW-0472">Membrane</keyword>
<evidence type="ECO:0000256" key="12">
    <source>
        <dbReference type="ARBA" id="ARBA00023303"/>
    </source>
</evidence>
<dbReference type="EMBL" id="BMAV01025202">
    <property type="protein sequence ID" value="GFS39465.1"/>
    <property type="molecule type" value="Genomic_DNA"/>
</dbReference>
<evidence type="ECO:0000256" key="1">
    <source>
        <dbReference type="ARBA" id="ARBA00004651"/>
    </source>
</evidence>
<comment type="caution">
    <text evidence="15">The sequence shown here is derived from an EMBL/GenBank/DDBJ whole genome shotgun (WGS) entry which is preliminary data.</text>
</comment>
<dbReference type="PANTHER" id="PTHR42643:SF24">
    <property type="entry name" value="IONOTROPIC RECEPTOR 60A"/>
    <property type="match status" value="1"/>
</dbReference>
<dbReference type="SUPFAM" id="SSF53850">
    <property type="entry name" value="Periplasmic binding protein-like II"/>
    <property type="match status" value="1"/>
</dbReference>
<proteinExistence type="inferred from homology"/>
<reference evidence="15" key="1">
    <citation type="submission" date="2020-08" db="EMBL/GenBank/DDBJ databases">
        <title>Multicomponent nature underlies the extraordinary mechanical properties of spider dragline silk.</title>
        <authorList>
            <person name="Kono N."/>
            <person name="Nakamura H."/>
            <person name="Mori M."/>
            <person name="Yoshida Y."/>
            <person name="Ohtoshi R."/>
            <person name="Malay A.D."/>
            <person name="Moran D.A.P."/>
            <person name="Tomita M."/>
            <person name="Numata K."/>
            <person name="Arakawa K."/>
        </authorList>
    </citation>
    <scope>NUCLEOTIDE SEQUENCE</scope>
</reference>
<feature type="transmembrane region" description="Helical" evidence="13">
    <location>
        <begin position="375"/>
        <end position="395"/>
    </location>
</feature>
<comment type="similarity">
    <text evidence="2">Belongs to the glutamate-gated ion channel (TC 1.A.10.1) family.</text>
</comment>
<evidence type="ECO:0000256" key="10">
    <source>
        <dbReference type="ARBA" id="ARBA00023180"/>
    </source>
</evidence>
<accession>A0A8X6J691</accession>
<keyword evidence="16" id="KW-1185">Reference proteome</keyword>
<evidence type="ECO:0000313" key="15">
    <source>
        <dbReference type="EMBL" id="GFS39465.1"/>
    </source>
</evidence>
<dbReference type="SMART" id="SM00079">
    <property type="entry name" value="PBPe"/>
    <property type="match status" value="1"/>
</dbReference>
<keyword evidence="12" id="KW-0407">Ion channel</keyword>
<name>A0A8X6J691_9ARAC</name>
<comment type="subcellular location">
    <subcellularLocation>
        <location evidence="1">Cell membrane</location>
        <topology evidence="1">Multi-pass membrane protein</topology>
    </subcellularLocation>
</comment>